<dbReference type="InterPro" id="IPR002052">
    <property type="entry name" value="DNA_methylase_N6_adenine_CS"/>
</dbReference>
<dbReference type="EMBL" id="CP002669">
    <property type="protein sequence ID" value="AEC45781.1"/>
    <property type="molecule type" value="Genomic_DNA"/>
</dbReference>
<dbReference type="PROSITE" id="PS00092">
    <property type="entry name" value="N6_MTASE"/>
    <property type="match status" value="1"/>
</dbReference>
<dbReference type="Gene3D" id="3.40.50.150">
    <property type="entry name" value="Vaccinia Virus protein VP39"/>
    <property type="match status" value="2"/>
</dbReference>
<proteinExistence type="inferred from homology"/>
<accession>A0ABM5M5W6</accession>
<dbReference type="SUPFAM" id="SSF53335">
    <property type="entry name" value="S-adenosyl-L-methionine-dependent methyltransferases"/>
    <property type="match status" value="1"/>
</dbReference>
<sequence length="604" mass="70748">MNKKEELLKDHLKELEQISKSSLNENQKELIKLNLEILKNNDKISIDDFEQIWRFLKQRVATGFVFDEAPEINNQSIAILEKDEKLSFSSSKMKDNLQNSLIIGENYDVLKNLIGVEREREDANFDLIYIDPPYNTQKTSDDGNNLTDDEITADKFIYRDKFSRTGWLNLLNERLKLAKQLLKEDGVIFVSIDDNEQAYLKVLMDEIFGEENFVVNLIWISAWGSKQDAKYFSQNHEYILVYSKNIEKLKIKKINIAENSDQWKWNEKIQKWEKKLAILQKGSNEETIFDRKKMAYIIWWNEKLNLFKTDNNIDFNLITEDLTTDTIIYDYSTSERQLLISQGYVPIIPKTVRKNKYGRWTVSEQTFLEKVKNNEIKVQKIKDSYQVFRYDVQDKIPNSKKQNPRSVVFNSTLNKLVENTDNHKQIQRASTSDGSLMLRSIFNFDSFFDFPKPVNLIKYIIDLFPSKNTRVLDFFAGSGTTGQAVLELNKEDGGSRSFVLVTNNENSIGQNITYERLYRINKGQGTKGQKDFEWIKKNEAFDTSLNVFLSKTYNTSLLNNNITNQELKDKFLKLLKDFGINKDKEKFDDSVLKTLSSLRPYKEE</sequence>
<keyword evidence="2 6" id="KW-0489">Methyltransferase</keyword>
<keyword evidence="4" id="KW-0949">S-adenosyl-L-methionine</keyword>
<dbReference type="InterPro" id="IPR002295">
    <property type="entry name" value="N4/N6-MTase_EcoPI_Mod-like"/>
</dbReference>
<evidence type="ECO:0000256" key="2">
    <source>
        <dbReference type="ARBA" id="ARBA00022603"/>
    </source>
</evidence>
<evidence type="ECO:0000313" key="6">
    <source>
        <dbReference type="EMBL" id="AEC45781.1"/>
    </source>
</evidence>
<keyword evidence="3" id="KW-0808">Transferase</keyword>
<dbReference type="PRINTS" id="PR00506">
    <property type="entry name" value="D21N6MTFRASE"/>
</dbReference>
<gene>
    <name evidence="6" type="ordered locus">SRH_01065</name>
</gene>
<dbReference type="GO" id="GO:0032259">
    <property type="term" value="P:methylation"/>
    <property type="evidence" value="ECO:0007669"/>
    <property type="project" value="UniProtKB-KW"/>
</dbReference>
<dbReference type="RefSeq" id="WP_014582578.1">
    <property type="nucleotide sequence ID" value="NC_017519.1"/>
</dbReference>
<dbReference type="InterPro" id="IPR029063">
    <property type="entry name" value="SAM-dependent_MTases_sf"/>
</dbReference>
<evidence type="ECO:0000256" key="4">
    <source>
        <dbReference type="ARBA" id="ARBA00022691"/>
    </source>
</evidence>
<protein>
    <submittedName>
        <fullName evidence="6">Adenine DNA methyltransferase subunit</fullName>
    </submittedName>
</protein>
<dbReference type="Proteomes" id="UP000008738">
    <property type="component" value="Chromosome"/>
</dbReference>
<dbReference type="Pfam" id="PF01555">
    <property type="entry name" value="N6_N4_Mtase"/>
    <property type="match status" value="1"/>
</dbReference>
<name>A0ABM5M5W6_MESHM</name>
<evidence type="ECO:0000256" key="1">
    <source>
        <dbReference type="ARBA" id="ARBA00006594"/>
    </source>
</evidence>
<feature type="domain" description="DNA methylase N-4/N-6" evidence="5">
    <location>
        <begin position="126"/>
        <end position="513"/>
    </location>
</feature>
<evidence type="ECO:0000256" key="3">
    <source>
        <dbReference type="ARBA" id="ARBA00022679"/>
    </source>
</evidence>
<comment type="similarity">
    <text evidence="1">Belongs to the N(4)/N(6)-methyltransferase family.</text>
</comment>
<keyword evidence="7" id="KW-1185">Reference proteome</keyword>
<dbReference type="InterPro" id="IPR002941">
    <property type="entry name" value="DNA_methylase_N4/N6"/>
</dbReference>
<evidence type="ECO:0000259" key="5">
    <source>
        <dbReference type="Pfam" id="PF01555"/>
    </source>
</evidence>
<evidence type="ECO:0000313" key="7">
    <source>
        <dbReference type="Proteomes" id="UP000008738"/>
    </source>
</evidence>
<reference evidence="6 7" key="1">
    <citation type="journal article" date="2011" name="J. Bacteriol.">
        <title>Genome analysis of a Mycoplasma hyorhinis strain derived from a primary human melanoma cell line.</title>
        <authorList>
            <person name="Kornspan J.D."/>
            <person name="Lysnyansky I."/>
            <person name="Kahan T."/>
            <person name="Herrmann R."/>
            <person name="Rottem S."/>
            <person name="Nir-Paz R."/>
        </authorList>
    </citation>
    <scope>NUCLEOTIDE SEQUENCE [LARGE SCALE GENOMIC DNA]</scope>
    <source>
        <strain evidence="6 7">MCLD</strain>
    </source>
</reference>
<dbReference type="GO" id="GO:0008168">
    <property type="term" value="F:methyltransferase activity"/>
    <property type="evidence" value="ECO:0007669"/>
    <property type="project" value="UniProtKB-KW"/>
</dbReference>
<organism evidence="6 7">
    <name type="scientific">Mesomycoplasma hyorhinis (strain MCLD)</name>
    <name type="common">Mycoplasma hyorhinis</name>
    <dbReference type="NCBI Taxonomy" id="936139"/>
    <lineage>
        <taxon>Bacteria</taxon>
        <taxon>Bacillati</taxon>
        <taxon>Mycoplasmatota</taxon>
        <taxon>Mycoplasmoidales</taxon>
        <taxon>Metamycoplasmataceae</taxon>
        <taxon>Mesomycoplasma</taxon>
    </lineage>
</organism>